<dbReference type="PROSITE" id="PS50887">
    <property type="entry name" value="GGDEF"/>
    <property type="match status" value="1"/>
</dbReference>
<feature type="domain" description="GGDEF" evidence="5">
    <location>
        <begin position="595"/>
        <end position="728"/>
    </location>
</feature>
<dbReference type="FunFam" id="3.30.70.270:FF:000001">
    <property type="entry name" value="Diguanylate cyclase domain protein"/>
    <property type="match status" value="1"/>
</dbReference>
<keyword evidence="4" id="KW-1133">Transmembrane helix</keyword>
<dbReference type="InterPro" id="IPR029016">
    <property type="entry name" value="GAF-like_dom_sf"/>
</dbReference>
<evidence type="ECO:0000256" key="4">
    <source>
        <dbReference type="SAM" id="Phobius"/>
    </source>
</evidence>
<dbReference type="Pfam" id="PF13185">
    <property type="entry name" value="GAF_2"/>
    <property type="match status" value="1"/>
</dbReference>
<dbReference type="Proteomes" id="UP000189670">
    <property type="component" value="Unassembled WGS sequence"/>
</dbReference>
<keyword evidence="4" id="KW-0812">Transmembrane</keyword>
<comment type="catalytic activity">
    <reaction evidence="2">
        <text>2 GTP = 3',3'-c-di-GMP + 2 diphosphate</text>
        <dbReference type="Rhea" id="RHEA:24898"/>
        <dbReference type="ChEBI" id="CHEBI:33019"/>
        <dbReference type="ChEBI" id="CHEBI:37565"/>
        <dbReference type="ChEBI" id="CHEBI:58805"/>
        <dbReference type="EC" id="2.7.7.65"/>
    </reaction>
</comment>
<dbReference type="GO" id="GO:0005886">
    <property type="term" value="C:plasma membrane"/>
    <property type="evidence" value="ECO:0007669"/>
    <property type="project" value="TreeGrafter"/>
</dbReference>
<evidence type="ECO:0000313" key="7">
    <source>
        <dbReference type="Proteomes" id="UP000189670"/>
    </source>
</evidence>
<keyword evidence="4" id="KW-0472">Membrane</keyword>
<name>A0A1V1P5A7_9BACT</name>
<gene>
    <name evidence="6" type="ORF">OMM_03557</name>
</gene>
<dbReference type="InterPro" id="IPR043128">
    <property type="entry name" value="Rev_trsase/Diguanyl_cyclase"/>
</dbReference>
<dbReference type="Pfam" id="PF00990">
    <property type="entry name" value="GGDEF"/>
    <property type="match status" value="1"/>
</dbReference>
<dbReference type="GO" id="GO:1902201">
    <property type="term" value="P:negative regulation of bacterial-type flagellum-dependent cell motility"/>
    <property type="evidence" value="ECO:0007669"/>
    <property type="project" value="TreeGrafter"/>
</dbReference>
<evidence type="ECO:0000313" key="6">
    <source>
        <dbReference type="EMBL" id="ETR70000.1"/>
    </source>
</evidence>
<dbReference type="Gene3D" id="3.30.70.270">
    <property type="match status" value="1"/>
</dbReference>
<evidence type="ECO:0000256" key="3">
    <source>
        <dbReference type="SAM" id="Coils"/>
    </source>
</evidence>
<dbReference type="AlphaFoldDB" id="A0A1V1P5A7"/>
<evidence type="ECO:0000256" key="2">
    <source>
        <dbReference type="ARBA" id="ARBA00034247"/>
    </source>
</evidence>
<feature type="coiled-coil region" evidence="3">
    <location>
        <begin position="344"/>
        <end position="371"/>
    </location>
</feature>
<dbReference type="PANTHER" id="PTHR45138">
    <property type="entry name" value="REGULATORY COMPONENTS OF SENSORY TRANSDUCTION SYSTEM"/>
    <property type="match status" value="1"/>
</dbReference>
<evidence type="ECO:0000259" key="5">
    <source>
        <dbReference type="PROSITE" id="PS50887"/>
    </source>
</evidence>
<dbReference type="GO" id="GO:0052621">
    <property type="term" value="F:diguanylate cyclase activity"/>
    <property type="evidence" value="ECO:0007669"/>
    <property type="project" value="UniProtKB-EC"/>
</dbReference>
<dbReference type="InterPro" id="IPR000160">
    <property type="entry name" value="GGDEF_dom"/>
</dbReference>
<proteinExistence type="predicted"/>
<organism evidence="6 7">
    <name type="scientific">Candidatus Magnetoglobus multicellularis str. Araruama</name>
    <dbReference type="NCBI Taxonomy" id="890399"/>
    <lineage>
        <taxon>Bacteria</taxon>
        <taxon>Pseudomonadati</taxon>
        <taxon>Thermodesulfobacteriota</taxon>
        <taxon>Desulfobacteria</taxon>
        <taxon>Desulfobacterales</taxon>
        <taxon>Desulfobacteraceae</taxon>
        <taxon>Candidatus Magnetoglobus</taxon>
    </lineage>
</organism>
<dbReference type="InterPro" id="IPR003018">
    <property type="entry name" value="GAF"/>
</dbReference>
<evidence type="ECO:0000256" key="1">
    <source>
        <dbReference type="ARBA" id="ARBA00012528"/>
    </source>
</evidence>
<sequence length="728" mass="82888">MSRNMSLVFPIMAMQILIILCTTLSHYYIELNALKDTISENEASKAEDIHFIVESLIAKEISKLSGLSKVLKNRTDLSDGLYQFQEKQDITALKNAMNMLFPQLEVDIFQAADRDQRVLYQAHAPHNEAAIREFHGVVEAMLAEDILMASQTKEGWAIRAIVPLVSGDNLLGTITIGTWINDDYAQNISNATEVHVSIGSVKGLIASSLPLTERRFINAEAMKMSIKKLKAVREIFPKQHKNIYYAPMEMANEPFSLMVEIDTNPSHQLLEQNKTHIIKISILILLISMSIAEGYTLYLLRPLKKLNIKVKNTVKKLAGVDFQATKGNELKTLVNSFNIMVKTISNHITERERAERALKRHKDSLEELVTERTTELEKSNSKLTQTVKELEWRTNEILLLNKLGDLLHACDSEKETYQIVINICRQLFPQDTGYLCIFDDKQRVLRVVSSWGTAAPAESEFEHNQCWAIRRGKEHFVQDPDVDPLCPHFHIYPKHGCLCAPMSAQGEVLGMIHLSLGEYESGERIDKDNHKHIIESKLILVKSMVERYAPSLINLRLRETLKIQSIRDPLTGLYNRRHMQESLEREARRVERHGKTLGIIMLDVDHFKAFNDTYGHEAGDIVLKELGAFLRQRIRGEDIACRYGGEEFILILSDAQFDNTRQKAEEIRKDVKERLKIKHRAQILNITISLGVAMYPVHGVTTEETLKAADMALYKAKANGRDRVAYAG</sequence>
<dbReference type="GO" id="GO:0043709">
    <property type="term" value="P:cell adhesion involved in single-species biofilm formation"/>
    <property type="evidence" value="ECO:0007669"/>
    <property type="project" value="TreeGrafter"/>
</dbReference>
<keyword evidence="3" id="KW-0175">Coiled coil</keyword>
<dbReference type="EMBL" id="ATBP01000510">
    <property type="protein sequence ID" value="ETR70000.1"/>
    <property type="molecule type" value="Genomic_DNA"/>
</dbReference>
<dbReference type="SMART" id="SM00267">
    <property type="entry name" value="GGDEF"/>
    <property type="match status" value="1"/>
</dbReference>
<dbReference type="Gene3D" id="3.30.450.40">
    <property type="match status" value="1"/>
</dbReference>
<dbReference type="CDD" id="cd01949">
    <property type="entry name" value="GGDEF"/>
    <property type="match status" value="1"/>
</dbReference>
<dbReference type="SUPFAM" id="SSF55073">
    <property type="entry name" value="Nucleotide cyclase"/>
    <property type="match status" value="1"/>
</dbReference>
<accession>A0A1V1P5A7</accession>
<feature type="transmembrane region" description="Helical" evidence="4">
    <location>
        <begin position="7"/>
        <end position="29"/>
    </location>
</feature>
<dbReference type="InterPro" id="IPR050469">
    <property type="entry name" value="Diguanylate_Cyclase"/>
</dbReference>
<reference evidence="7" key="1">
    <citation type="submission" date="2012-11" db="EMBL/GenBank/DDBJ databases">
        <authorList>
            <person name="Lucero-Rivera Y.E."/>
            <person name="Tovar-Ramirez D."/>
        </authorList>
    </citation>
    <scope>NUCLEOTIDE SEQUENCE [LARGE SCALE GENOMIC DNA]</scope>
    <source>
        <strain evidence="7">Araruama</strain>
    </source>
</reference>
<dbReference type="NCBIfam" id="TIGR00254">
    <property type="entry name" value="GGDEF"/>
    <property type="match status" value="1"/>
</dbReference>
<dbReference type="EC" id="2.7.7.65" evidence="1"/>
<dbReference type="InterPro" id="IPR029787">
    <property type="entry name" value="Nucleotide_cyclase"/>
</dbReference>
<dbReference type="PANTHER" id="PTHR45138:SF9">
    <property type="entry name" value="DIGUANYLATE CYCLASE DGCM-RELATED"/>
    <property type="match status" value="1"/>
</dbReference>
<comment type="caution">
    <text evidence="6">The sequence shown here is derived from an EMBL/GenBank/DDBJ whole genome shotgun (WGS) entry which is preliminary data.</text>
</comment>
<protein>
    <recommendedName>
        <fullName evidence="1">diguanylate cyclase</fullName>
        <ecNumber evidence="1">2.7.7.65</ecNumber>
    </recommendedName>
</protein>
<dbReference type="SUPFAM" id="SSF55781">
    <property type="entry name" value="GAF domain-like"/>
    <property type="match status" value="1"/>
</dbReference>